<name>A0A371GGE4_MUCPR</name>
<organism evidence="2 3">
    <name type="scientific">Mucuna pruriens</name>
    <name type="common">Velvet bean</name>
    <name type="synonym">Dolichos pruriens</name>
    <dbReference type="NCBI Taxonomy" id="157652"/>
    <lineage>
        <taxon>Eukaryota</taxon>
        <taxon>Viridiplantae</taxon>
        <taxon>Streptophyta</taxon>
        <taxon>Embryophyta</taxon>
        <taxon>Tracheophyta</taxon>
        <taxon>Spermatophyta</taxon>
        <taxon>Magnoliopsida</taxon>
        <taxon>eudicotyledons</taxon>
        <taxon>Gunneridae</taxon>
        <taxon>Pentapetalae</taxon>
        <taxon>rosids</taxon>
        <taxon>fabids</taxon>
        <taxon>Fabales</taxon>
        <taxon>Fabaceae</taxon>
        <taxon>Papilionoideae</taxon>
        <taxon>50 kb inversion clade</taxon>
        <taxon>NPAAA clade</taxon>
        <taxon>indigoferoid/millettioid clade</taxon>
        <taxon>Phaseoleae</taxon>
        <taxon>Mucuna</taxon>
    </lineage>
</organism>
<keyword evidence="1" id="KW-0732">Signal</keyword>
<feature type="non-terminal residue" evidence="2">
    <location>
        <position position="1"/>
    </location>
</feature>
<protein>
    <submittedName>
        <fullName evidence="2">Uncharacterized protein</fullName>
    </submittedName>
</protein>
<evidence type="ECO:0000313" key="3">
    <source>
        <dbReference type="Proteomes" id="UP000257109"/>
    </source>
</evidence>
<sequence length="163" mass="19296">MKLWSLVQLQVLAVAQSRVHFLDIRRSVDQSRGKRISRQPKRKRKELDSCGDEESWETLEELIAALADVKSKEEDTRGYLCQLQEHISLLKTEVVKYKLHNEYLEKQRRQGLAELIEEKRKAVDWGLRADTIVRRLKEQANKHLEMEARVEEAAWEVQEEARF</sequence>
<feature type="chain" id="PRO_5016629456" evidence="1">
    <location>
        <begin position="18"/>
        <end position="163"/>
    </location>
</feature>
<feature type="signal peptide" evidence="1">
    <location>
        <begin position="1"/>
        <end position="17"/>
    </location>
</feature>
<dbReference type="Proteomes" id="UP000257109">
    <property type="component" value="Unassembled WGS sequence"/>
</dbReference>
<dbReference type="AlphaFoldDB" id="A0A371GGE4"/>
<gene>
    <name evidence="2" type="ORF">CR513_28626</name>
</gene>
<dbReference type="EMBL" id="QJKJ01005620">
    <property type="protein sequence ID" value="RDX89628.1"/>
    <property type="molecule type" value="Genomic_DNA"/>
</dbReference>
<evidence type="ECO:0000256" key="1">
    <source>
        <dbReference type="SAM" id="SignalP"/>
    </source>
</evidence>
<accession>A0A371GGE4</accession>
<comment type="caution">
    <text evidence="2">The sequence shown here is derived from an EMBL/GenBank/DDBJ whole genome shotgun (WGS) entry which is preliminary data.</text>
</comment>
<reference evidence="2" key="1">
    <citation type="submission" date="2018-05" db="EMBL/GenBank/DDBJ databases">
        <title>Draft genome of Mucuna pruriens seed.</title>
        <authorList>
            <person name="Nnadi N.E."/>
            <person name="Vos R."/>
            <person name="Hasami M.H."/>
            <person name="Devisetty U.K."/>
            <person name="Aguiy J.C."/>
        </authorList>
    </citation>
    <scope>NUCLEOTIDE SEQUENCE [LARGE SCALE GENOMIC DNA]</scope>
    <source>
        <strain evidence="2">JCA_2017</strain>
    </source>
</reference>
<keyword evidence="3" id="KW-1185">Reference proteome</keyword>
<proteinExistence type="predicted"/>
<evidence type="ECO:0000313" key="2">
    <source>
        <dbReference type="EMBL" id="RDX89628.1"/>
    </source>
</evidence>